<dbReference type="InterPro" id="IPR029058">
    <property type="entry name" value="AB_hydrolase_fold"/>
</dbReference>
<dbReference type="GO" id="GO:0047372">
    <property type="term" value="F:monoacylglycerol lipase activity"/>
    <property type="evidence" value="ECO:0007669"/>
    <property type="project" value="TreeGrafter"/>
</dbReference>
<reference evidence="4" key="1">
    <citation type="submission" date="2020-06" db="EMBL/GenBank/DDBJ databases">
        <authorList>
            <consortium name="Plant Systems Biology data submission"/>
        </authorList>
    </citation>
    <scope>NUCLEOTIDE SEQUENCE</scope>
    <source>
        <strain evidence="4">D6</strain>
    </source>
</reference>
<evidence type="ECO:0000313" key="4">
    <source>
        <dbReference type="EMBL" id="CAB9497251.1"/>
    </source>
</evidence>
<evidence type="ECO:0000259" key="3">
    <source>
        <dbReference type="Pfam" id="PF12146"/>
    </source>
</evidence>
<sequence>MLLASLASEPDKHGSFWDHRQRIKTSNNDFFHVDYKYHSRDGTTSSKGLVVIVHGLQSNSNSSLSVDMGRAYIRQGFDCACINFRGCSGVPNAGLRAYHLGFTDDLKQYLSLLNSGVEKPPPIFVSGFSLGANVVLKAWGELGMSAYEDYNVYGAAVCGAPFENERNVNCVQKAGFNKLVYNGSLLKSLKTTALNQLERYPDSEEAQLLCYDEIANSEEISAFENAVIAPLFGFEDNIDYYRKTDCVQFLDRIRVPTIVINAADDPFFDPNFFPFDKGCTSKEGREKRSAVRLVRTKYGGHLGYMFHQREDDTREQEGRDEVSFMPGELSRFIQHVWERRTSLMKR</sequence>
<dbReference type="PANTHER" id="PTHR10794:SF63">
    <property type="entry name" value="ALPHA_BETA HYDROLASE 1, ISOFORM A"/>
    <property type="match status" value="1"/>
</dbReference>
<evidence type="ECO:0000256" key="1">
    <source>
        <dbReference type="ARBA" id="ARBA00010884"/>
    </source>
</evidence>
<dbReference type="SUPFAM" id="SSF53474">
    <property type="entry name" value="alpha/beta-Hydrolases"/>
    <property type="match status" value="1"/>
</dbReference>
<comment type="caution">
    <text evidence="4">The sequence shown here is derived from an EMBL/GenBank/DDBJ whole genome shotgun (WGS) entry which is preliminary data.</text>
</comment>
<name>A0A9N8DAM8_9STRA</name>
<dbReference type="PANTHER" id="PTHR10794">
    <property type="entry name" value="ABHYDROLASE DOMAIN-CONTAINING PROTEIN"/>
    <property type="match status" value="1"/>
</dbReference>
<dbReference type="OrthoDB" id="247542at2759"/>
<proteinExistence type="inferred from homology"/>
<dbReference type="AlphaFoldDB" id="A0A9N8DAM8"/>
<dbReference type="InterPro" id="IPR022742">
    <property type="entry name" value="Hydrolase_4"/>
</dbReference>
<evidence type="ECO:0000313" key="5">
    <source>
        <dbReference type="Proteomes" id="UP001153069"/>
    </source>
</evidence>
<keyword evidence="5" id="KW-1185">Reference proteome</keyword>
<dbReference type="Proteomes" id="UP001153069">
    <property type="component" value="Unassembled WGS sequence"/>
</dbReference>
<dbReference type="Pfam" id="PF12146">
    <property type="entry name" value="Hydrolase_4"/>
    <property type="match status" value="1"/>
</dbReference>
<dbReference type="EMBL" id="CAICTM010000017">
    <property type="protein sequence ID" value="CAB9497251.1"/>
    <property type="molecule type" value="Genomic_DNA"/>
</dbReference>
<comment type="similarity">
    <text evidence="1">Belongs to the AB hydrolase superfamily. AB hydrolase 4 family.</text>
</comment>
<feature type="active site" description="Charge relay system" evidence="2">
    <location>
        <position position="265"/>
    </location>
</feature>
<feature type="active site" description="Charge relay system" evidence="2">
    <location>
        <position position="129"/>
    </location>
</feature>
<dbReference type="Gene3D" id="3.40.50.1820">
    <property type="entry name" value="alpha/beta hydrolase"/>
    <property type="match status" value="1"/>
</dbReference>
<gene>
    <name evidence="4" type="ORF">SEMRO_17_G012020.1</name>
</gene>
<dbReference type="InterPro" id="IPR012020">
    <property type="entry name" value="ABHD4"/>
</dbReference>
<accession>A0A9N8DAM8</accession>
<dbReference type="GO" id="GO:0034338">
    <property type="term" value="F:short-chain carboxylesterase activity"/>
    <property type="evidence" value="ECO:0007669"/>
    <property type="project" value="TreeGrafter"/>
</dbReference>
<protein>
    <submittedName>
        <fullName evidence="4">Protein ABHD1</fullName>
    </submittedName>
</protein>
<feature type="domain" description="Serine aminopeptidase S33" evidence="3">
    <location>
        <begin position="45"/>
        <end position="269"/>
    </location>
</feature>
<feature type="active site" description="Charge relay system" evidence="2">
    <location>
        <position position="301"/>
    </location>
</feature>
<dbReference type="PIRSF" id="PIRSF005211">
    <property type="entry name" value="Ab_hydro_YheT"/>
    <property type="match status" value="1"/>
</dbReference>
<evidence type="ECO:0000256" key="2">
    <source>
        <dbReference type="PIRSR" id="PIRSR005211-1"/>
    </source>
</evidence>
<dbReference type="InterPro" id="IPR050960">
    <property type="entry name" value="AB_hydrolase_4_sf"/>
</dbReference>
<organism evidence="4 5">
    <name type="scientific">Seminavis robusta</name>
    <dbReference type="NCBI Taxonomy" id="568900"/>
    <lineage>
        <taxon>Eukaryota</taxon>
        <taxon>Sar</taxon>
        <taxon>Stramenopiles</taxon>
        <taxon>Ochrophyta</taxon>
        <taxon>Bacillariophyta</taxon>
        <taxon>Bacillariophyceae</taxon>
        <taxon>Bacillariophycidae</taxon>
        <taxon>Naviculales</taxon>
        <taxon>Naviculaceae</taxon>
        <taxon>Seminavis</taxon>
    </lineage>
</organism>